<dbReference type="Proteomes" id="UP001218218">
    <property type="component" value="Unassembled WGS sequence"/>
</dbReference>
<accession>A0AAD6ZW09</accession>
<gene>
    <name evidence="2" type="ORF">DFH08DRAFT_811519</name>
</gene>
<dbReference type="EMBL" id="JARIHO010000025">
    <property type="protein sequence ID" value="KAJ7342434.1"/>
    <property type="molecule type" value="Genomic_DNA"/>
</dbReference>
<name>A0AAD6ZW09_9AGAR</name>
<keyword evidence="3" id="KW-1185">Reference proteome</keyword>
<evidence type="ECO:0000256" key="1">
    <source>
        <dbReference type="SAM" id="MobiDB-lite"/>
    </source>
</evidence>
<evidence type="ECO:0000313" key="2">
    <source>
        <dbReference type="EMBL" id="KAJ7342434.1"/>
    </source>
</evidence>
<proteinExistence type="predicted"/>
<sequence>MQYSGLRRANRRMGSNIGILVIFVVGLRSKKKRGSGNSRPISQRCPDFLALPLPGAARPLVLRGALQLFQLPFNYPLLPWGPKRQGLLWASEEQKYVEKILGGANILEGSNAKLQCEIARVRVLQGCDCPSHLPTLLDSMHGSMSAWLRPSWNVECIIGVVLNFVTLLLRLGMRKFGSLMGNRETRHFRAPAWEQRKQNPILCYHLPFTPCCRRFAVACPPVMDYIAFSDNTWFSGSDEWMLYHSSSPDASTSFDNGNVPDETIPASNLTTSRNKRCPGPGHESVRTLSQHGGCCAGRVVMKQSRKRQSDEVGLINVIRTTWPRKAPRRAN</sequence>
<dbReference type="AlphaFoldDB" id="A0AAD6ZW09"/>
<evidence type="ECO:0000313" key="3">
    <source>
        <dbReference type="Proteomes" id="UP001218218"/>
    </source>
</evidence>
<comment type="caution">
    <text evidence="2">The sequence shown here is derived from an EMBL/GenBank/DDBJ whole genome shotgun (WGS) entry which is preliminary data.</text>
</comment>
<feature type="region of interest" description="Disordered" evidence="1">
    <location>
        <begin position="263"/>
        <end position="284"/>
    </location>
</feature>
<reference evidence="2" key="1">
    <citation type="submission" date="2023-03" db="EMBL/GenBank/DDBJ databases">
        <title>Massive genome expansion in bonnet fungi (Mycena s.s.) driven by repeated elements and novel gene families across ecological guilds.</title>
        <authorList>
            <consortium name="Lawrence Berkeley National Laboratory"/>
            <person name="Harder C.B."/>
            <person name="Miyauchi S."/>
            <person name="Viragh M."/>
            <person name="Kuo A."/>
            <person name="Thoen E."/>
            <person name="Andreopoulos B."/>
            <person name="Lu D."/>
            <person name="Skrede I."/>
            <person name="Drula E."/>
            <person name="Henrissat B."/>
            <person name="Morin E."/>
            <person name="Kohler A."/>
            <person name="Barry K."/>
            <person name="LaButti K."/>
            <person name="Morin E."/>
            <person name="Salamov A."/>
            <person name="Lipzen A."/>
            <person name="Mereny Z."/>
            <person name="Hegedus B."/>
            <person name="Baldrian P."/>
            <person name="Stursova M."/>
            <person name="Weitz H."/>
            <person name="Taylor A."/>
            <person name="Grigoriev I.V."/>
            <person name="Nagy L.G."/>
            <person name="Martin F."/>
            <person name="Kauserud H."/>
        </authorList>
    </citation>
    <scope>NUCLEOTIDE SEQUENCE</scope>
    <source>
        <strain evidence="2">CBHHK002</strain>
    </source>
</reference>
<organism evidence="2 3">
    <name type="scientific">Mycena albidolilacea</name>
    <dbReference type="NCBI Taxonomy" id="1033008"/>
    <lineage>
        <taxon>Eukaryota</taxon>
        <taxon>Fungi</taxon>
        <taxon>Dikarya</taxon>
        <taxon>Basidiomycota</taxon>
        <taxon>Agaricomycotina</taxon>
        <taxon>Agaricomycetes</taxon>
        <taxon>Agaricomycetidae</taxon>
        <taxon>Agaricales</taxon>
        <taxon>Marasmiineae</taxon>
        <taxon>Mycenaceae</taxon>
        <taxon>Mycena</taxon>
    </lineage>
</organism>
<protein>
    <submittedName>
        <fullName evidence="2">Uncharacterized protein</fullName>
    </submittedName>
</protein>